<keyword evidence="11" id="KW-0482">Metalloprotease</keyword>
<evidence type="ECO:0000256" key="11">
    <source>
        <dbReference type="ARBA" id="ARBA00023049"/>
    </source>
</evidence>
<evidence type="ECO:0000256" key="1">
    <source>
        <dbReference type="ARBA" id="ARBA00004123"/>
    </source>
</evidence>
<dbReference type="GO" id="GO:0006508">
    <property type="term" value="P:proteolysis"/>
    <property type="evidence" value="ECO:0007669"/>
    <property type="project" value="UniProtKB-KW"/>
</dbReference>
<dbReference type="Pfam" id="PF01398">
    <property type="entry name" value="JAB"/>
    <property type="match status" value="1"/>
</dbReference>
<dbReference type="Proteomes" id="UP000694843">
    <property type="component" value="Unplaced"/>
</dbReference>
<feature type="domain" description="MPN" evidence="13">
    <location>
        <begin position="57"/>
        <end position="194"/>
    </location>
</feature>
<dbReference type="InterPro" id="IPR050242">
    <property type="entry name" value="JAMM_MPN+_peptidase_M67A"/>
</dbReference>
<gene>
    <name evidence="15" type="primary">LOC108676495</name>
</gene>
<evidence type="ECO:0000259" key="13">
    <source>
        <dbReference type="PROSITE" id="PS50249"/>
    </source>
</evidence>
<dbReference type="Pfam" id="PF18323">
    <property type="entry name" value="CSN5_C"/>
    <property type="match status" value="1"/>
</dbReference>
<dbReference type="SMART" id="SM00232">
    <property type="entry name" value="JAB_MPN"/>
    <property type="match status" value="1"/>
</dbReference>
<keyword evidence="12" id="KW-0539">Nucleus</keyword>
<evidence type="ECO:0000256" key="10">
    <source>
        <dbReference type="ARBA" id="ARBA00022833"/>
    </source>
</evidence>
<dbReference type="GO" id="GO:0005737">
    <property type="term" value="C:cytoplasm"/>
    <property type="evidence" value="ECO:0007669"/>
    <property type="project" value="UniProtKB-SubCell"/>
</dbReference>
<evidence type="ECO:0000256" key="12">
    <source>
        <dbReference type="ARBA" id="ARBA00023242"/>
    </source>
</evidence>
<dbReference type="GO" id="GO:0008237">
    <property type="term" value="F:metallopeptidase activity"/>
    <property type="evidence" value="ECO:0007669"/>
    <property type="project" value="UniProtKB-KW"/>
</dbReference>
<accession>A0A8B7P211</accession>
<keyword evidence="7" id="KW-0479">Metal-binding</keyword>
<protein>
    <recommendedName>
        <fullName evidence="4">COP9 signalosome complex subunit 5</fullName>
    </recommendedName>
</protein>
<evidence type="ECO:0000256" key="2">
    <source>
        <dbReference type="ARBA" id="ARBA00004496"/>
    </source>
</evidence>
<dbReference type="SUPFAM" id="SSF102712">
    <property type="entry name" value="JAB1/MPN domain"/>
    <property type="match status" value="1"/>
</dbReference>
<name>A0A8B7P211_HYAAZ</name>
<dbReference type="GeneID" id="108676495"/>
<sequence>MASGMSQTSIAQKNWELTNNIASVNTLDEIYQYDPKQQQEILDAKPWDKDPYFFKSIKISALALLKMVMHARSGGNLEVMGMMLGKVDGATMIVMDVFALPVEGTETRVNAQSQAYEYMSTYVNAAKQVGRQENVIGWYHSHPGYGCWLSGIDVSTQLLNQSYQEPFVAIVIDPIRTMSSGKVNIGAFRTYPKGYKPPDDGPSEYQTIPLHKIEDFGVHCNQYYSLEVNYFKSALDKRLLDSLWNKYWVNTLSSSSLLTNAEYTTQQIVDLSDKLETSEPVSCRALIGQVDAGDRKGEDKLSRVTRDSCKTTMEVLHGLMAQVIKDRIFNQVLKVNPCATEADPKSMDDVPMEEKSAQT</sequence>
<comment type="similarity">
    <text evidence="3">Belongs to the peptidase M67A family. CSN5 subfamily.</text>
</comment>
<dbReference type="InterPro" id="IPR037518">
    <property type="entry name" value="MPN"/>
</dbReference>
<dbReference type="CDD" id="cd08069">
    <property type="entry name" value="MPN_RPN11_CSN5"/>
    <property type="match status" value="1"/>
</dbReference>
<evidence type="ECO:0000313" key="14">
    <source>
        <dbReference type="Proteomes" id="UP000694843"/>
    </source>
</evidence>
<dbReference type="KEGG" id="hazt:108676495"/>
<dbReference type="GO" id="GO:0008180">
    <property type="term" value="C:COP9 signalosome"/>
    <property type="evidence" value="ECO:0007669"/>
    <property type="project" value="UniProtKB-KW"/>
</dbReference>
<keyword evidence="10" id="KW-0862">Zinc</keyword>
<keyword evidence="8" id="KW-0736">Signalosome</keyword>
<dbReference type="FunFam" id="3.40.140.10:FF:000203">
    <property type="entry name" value="COP9 signalosome complex subunit 5"/>
    <property type="match status" value="1"/>
</dbReference>
<proteinExistence type="inferred from homology"/>
<keyword evidence="9" id="KW-0378">Hydrolase</keyword>
<dbReference type="InterPro" id="IPR040961">
    <property type="entry name" value="CSN5_C"/>
</dbReference>
<dbReference type="InterPro" id="IPR000555">
    <property type="entry name" value="JAMM/MPN+_dom"/>
</dbReference>
<keyword evidence="14" id="KW-1185">Reference proteome</keyword>
<dbReference type="AlphaFoldDB" id="A0A8B7P211"/>
<dbReference type="OrthoDB" id="10266268at2759"/>
<evidence type="ECO:0000256" key="4">
    <source>
        <dbReference type="ARBA" id="ARBA00014880"/>
    </source>
</evidence>
<organism evidence="14 15">
    <name type="scientific">Hyalella azteca</name>
    <name type="common">Amphipod</name>
    <dbReference type="NCBI Taxonomy" id="294128"/>
    <lineage>
        <taxon>Eukaryota</taxon>
        <taxon>Metazoa</taxon>
        <taxon>Ecdysozoa</taxon>
        <taxon>Arthropoda</taxon>
        <taxon>Crustacea</taxon>
        <taxon>Multicrustacea</taxon>
        <taxon>Malacostraca</taxon>
        <taxon>Eumalacostraca</taxon>
        <taxon>Peracarida</taxon>
        <taxon>Amphipoda</taxon>
        <taxon>Senticaudata</taxon>
        <taxon>Talitrida</taxon>
        <taxon>Talitroidea</taxon>
        <taxon>Hyalellidae</taxon>
        <taxon>Hyalella</taxon>
    </lineage>
</organism>
<evidence type="ECO:0000256" key="8">
    <source>
        <dbReference type="ARBA" id="ARBA00022790"/>
    </source>
</evidence>
<evidence type="ECO:0000256" key="3">
    <source>
        <dbReference type="ARBA" id="ARBA00006008"/>
    </source>
</evidence>
<comment type="subcellular location">
    <subcellularLocation>
        <location evidence="2">Cytoplasm</location>
    </subcellularLocation>
    <subcellularLocation>
        <location evidence="1">Nucleus</location>
    </subcellularLocation>
</comment>
<evidence type="ECO:0000256" key="5">
    <source>
        <dbReference type="ARBA" id="ARBA00022490"/>
    </source>
</evidence>
<evidence type="ECO:0000256" key="6">
    <source>
        <dbReference type="ARBA" id="ARBA00022670"/>
    </source>
</evidence>
<keyword evidence="6" id="KW-0645">Protease</keyword>
<evidence type="ECO:0000256" key="9">
    <source>
        <dbReference type="ARBA" id="ARBA00022801"/>
    </source>
</evidence>
<dbReference type="OMA" id="VKMKLFQ"/>
<evidence type="ECO:0000256" key="7">
    <source>
        <dbReference type="ARBA" id="ARBA00022723"/>
    </source>
</evidence>
<dbReference type="GO" id="GO:0046872">
    <property type="term" value="F:metal ion binding"/>
    <property type="evidence" value="ECO:0007669"/>
    <property type="project" value="UniProtKB-KW"/>
</dbReference>
<reference evidence="15" key="1">
    <citation type="submission" date="2025-08" db="UniProtKB">
        <authorList>
            <consortium name="RefSeq"/>
        </authorList>
    </citation>
    <scope>IDENTIFICATION</scope>
    <source>
        <tissue evidence="15">Whole organism</tissue>
    </source>
</reference>
<keyword evidence="5" id="KW-0963">Cytoplasm</keyword>
<dbReference type="PANTHER" id="PTHR10410">
    <property type="entry name" value="EUKARYOTIC TRANSLATION INITIATION FACTOR 3 -RELATED"/>
    <property type="match status" value="1"/>
</dbReference>
<dbReference type="CTD" id="42000"/>
<dbReference type="PROSITE" id="PS50249">
    <property type="entry name" value="MPN"/>
    <property type="match status" value="1"/>
</dbReference>
<dbReference type="RefSeq" id="XP_018020063.1">
    <property type="nucleotide sequence ID" value="XM_018164574.2"/>
</dbReference>
<evidence type="ECO:0000313" key="15">
    <source>
        <dbReference type="RefSeq" id="XP_018020063.1"/>
    </source>
</evidence>
<dbReference type="Gene3D" id="3.40.140.10">
    <property type="entry name" value="Cytidine Deaminase, domain 2"/>
    <property type="match status" value="1"/>
</dbReference>